<accession>A0A5C3F3K9</accession>
<keyword evidence="3" id="KW-1185">Reference proteome</keyword>
<proteinExistence type="predicted"/>
<dbReference type="Proteomes" id="UP000323386">
    <property type="component" value="Unassembled WGS sequence"/>
</dbReference>
<feature type="compositionally biased region" description="Basic residues" evidence="1">
    <location>
        <begin position="1"/>
        <end position="11"/>
    </location>
</feature>
<protein>
    <submittedName>
        <fullName evidence="2">Uncharacterized protein</fullName>
    </submittedName>
</protein>
<evidence type="ECO:0000256" key="1">
    <source>
        <dbReference type="SAM" id="MobiDB-lite"/>
    </source>
</evidence>
<evidence type="ECO:0000313" key="3">
    <source>
        <dbReference type="Proteomes" id="UP000323386"/>
    </source>
</evidence>
<reference evidence="2 3" key="1">
    <citation type="submission" date="2018-03" db="EMBL/GenBank/DDBJ databases">
        <authorList>
            <person name="Guldener U."/>
        </authorList>
    </citation>
    <scope>NUCLEOTIDE SEQUENCE [LARGE SCALE GENOMIC DNA]</scope>
    <source>
        <strain evidence="2 3">DAOM196992</strain>
    </source>
</reference>
<feature type="region of interest" description="Disordered" evidence="1">
    <location>
        <begin position="50"/>
        <end position="87"/>
    </location>
</feature>
<feature type="region of interest" description="Disordered" evidence="1">
    <location>
        <begin position="1"/>
        <end position="24"/>
    </location>
</feature>
<sequence length="87" mass="9358">MPGATHPKKKAKVDGVDDAEASGVGTRMIFGRVARDWTVDENQFIYDHLAGKKRARPSKSKPATSKAVKDKSKGEDDEAEGAVNESS</sequence>
<evidence type="ECO:0000313" key="2">
    <source>
        <dbReference type="EMBL" id="SPO38565.1"/>
    </source>
</evidence>
<gene>
    <name evidence="2" type="ORF">PSFLO_04043</name>
</gene>
<organism evidence="2 3">
    <name type="scientific">Pseudozyma flocculosa</name>
    <dbReference type="NCBI Taxonomy" id="84751"/>
    <lineage>
        <taxon>Eukaryota</taxon>
        <taxon>Fungi</taxon>
        <taxon>Dikarya</taxon>
        <taxon>Basidiomycota</taxon>
        <taxon>Ustilaginomycotina</taxon>
        <taxon>Ustilaginomycetes</taxon>
        <taxon>Ustilaginales</taxon>
        <taxon>Ustilaginaceae</taxon>
        <taxon>Pseudozyma</taxon>
    </lineage>
</organism>
<dbReference type="EMBL" id="OOIP01000010">
    <property type="protein sequence ID" value="SPO38565.1"/>
    <property type="molecule type" value="Genomic_DNA"/>
</dbReference>
<dbReference type="AlphaFoldDB" id="A0A5C3F3K9"/>
<name>A0A5C3F3K9_9BASI</name>